<sequence length="275" mass="31190">MALKIKPGQVVPEHWTSNDWEEKARENPLYAVMTTPDLIEADAENFSPEMLESFFAKGQRVFAKHIAPRIPLVRTGADTPYMVEYGCGMGRILKAVLEAGHPCSGIDISPTMLRHCRDLVPGVRSLHLLDENNRCDLDDACADVVFSFAVLKHIHRLSIYACAVDEMLRVLKPGGLLMLNVNCQDFERTGFDNPHRTENFEEYSLHFEPGKDKPYQRRAYTTWSGVYIGYDWLKHRLDNGGVSVLDTYYHTLKKKQGIWLVGTKGDSRPFSSAVK</sequence>
<dbReference type="GO" id="GO:0008757">
    <property type="term" value="F:S-adenosylmethionine-dependent methyltransferase activity"/>
    <property type="evidence" value="ECO:0007669"/>
    <property type="project" value="InterPro"/>
</dbReference>
<organism evidence="2 3">
    <name type="scientific">Humidesulfovibrio mexicanus</name>
    <dbReference type="NCBI Taxonomy" id="147047"/>
    <lineage>
        <taxon>Bacteria</taxon>
        <taxon>Pseudomonadati</taxon>
        <taxon>Thermodesulfobacteriota</taxon>
        <taxon>Desulfovibrionia</taxon>
        <taxon>Desulfovibrionales</taxon>
        <taxon>Desulfovibrionaceae</taxon>
        <taxon>Humidesulfovibrio</taxon>
    </lineage>
</organism>
<dbReference type="OrthoDB" id="9797252at2"/>
<evidence type="ECO:0000259" key="1">
    <source>
        <dbReference type="Pfam" id="PF08241"/>
    </source>
</evidence>
<dbReference type="SUPFAM" id="SSF53335">
    <property type="entry name" value="S-adenosyl-L-methionine-dependent methyltransferases"/>
    <property type="match status" value="1"/>
</dbReference>
<name>A0A238Y924_9BACT</name>
<dbReference type="Gene3D" id="3.40.50.150">
    <property type="entry name" value="Vaccinia Virus protein VP39"/>
    <property type="match status" value="1"/>
</dbReference>
<proteinExistence type="predicted"/>
<protein>
    <submittedName>
        <fullName evidence="2">Methyltransferase domain-containing protein</fullName>
    </submittedName>
</protein>
<accession>A0A238Y924</accession>
<gene>
    <name evidence="2" type="ORF">SAMN04488503_0742</name>
</gene>
<dbReference type="AlphaFoldDB" id="A0A238Y924"/>
<dbReference type="CDD" id="cd02440">
    <property type="entry name" value="AdoMet_MTases"/>
    <property type="match status" value="1"/>
</dbReference>
<dbReference type="RefSeq" id="WP_089271806.1">
    <property type="nucleotide sequence ID" value="NZ_FZOC01000001.1"/>
</dbReference>
<evidence type="ECO:0000313" key="2">
    <source>
        <dbReference type="EMBL" id="SNR66839.1"/>
    </source>
</evidence>
<keyword evidence="2" id="KW-0808">Transferase</keyword>
<keyword evidence="3" id="KW-1185">Reference proteome</keyword>
<reference evidence="2 3" key="1">
    <citation type="submission" date="2017-06" db="EMBL/GenBank/DDBJ databases">
        <authorList>
            <person name="Kim H.J."/>
            <person name="Triplett B.A."/>
        </authorList>
    </citation>
    <scope>NUCLEOTIDE SEQUENCE [LARGE SCALE GENOMIC DNA]</scope>
    <source>
        <strain evidence="2 3">DSM 13116</strain>
    </source>
</reference>
<keyword evidence="2" id="KW-0489">Methyltransferase</keyword>
<dbReference type="Proteomes" id="UP000198324">
    <property type="component" value="Unassembled WGS sequence"/>
</dbReference>
<dbReference type="InterPro" id="IPR013216">
    <property type="entry name" value="Methyltransf_11"/>
</dbReference>
<dbReference type="PANTHER" id="PTHR43861">
    <property type="entry name" value="TRANS-ACONITATE 2-METHYLTRANSFERASE-RELATED"/>
    <property type="match status" value="1"/>
</dbReference>
<feature type="domain" description="Methyltransferase type 11" evidence="1">
    <location>
        <begin position="84"/>
        <end position="178"/>
    </location>
</feature>
<dbReference type="PANTHER" id="PTHR43861:SF1">
    <property type="entry name" value="TRANS-ACONITATE 2-METHYLTRANSFERASE"/>
    <property type="match status" value="1"/>
</dbReference>
<evidence type="ECO:0000313" key="3">
    <source>
        <dbReference type="Proteomes" id="UP000198324"/>
    </source>
</evidence>
<dbReference type="Pfam" id="PF08241">
    <property type="entry name" value="Methyltransf_11"/>
    <property type="match status" value="1"/>
</dbReference>
<dbReference type="InterPro" id="IPR029063">
    <property type="entry name" value="SAM-dependent_MTases_sf"/>
</dbReference>
<dbReference type="EMBL" id="FZOC01000001">
    <property type="protein sequence ID" value="SNR66839.1"/>
    <property type="molecule type" value="Genomic_DNA"/>
</dbReference>
<dbReference type="GO" id="GO:0032259">
    <property type="term" value="P:methylation"/>
    <property type="evidence" value="ECO:0007669"/>
    <property type="project" value="UniProtKB-KW"/>
</dbReference>